<keyword evidence="4" id="KW-1185">Reference proteome</keyword>
<dbReference type="Gene3D" id="2.60.120.330">
    <property type="entry name" value="B-lactam Antibiotic, Isopenicillin N Synthase, Chain"/>
    <property type="match status" value="1"/>
</dbReference>
<dbReference type="PROSITE" id="PS51471">
    <property type="entry name" value="FE2OG_OXY"/>
    <property type="match status" value="1"/>
</dbReference>
<dbReference type="InterPro" id="IPR050231">
    <property type="entry name" value="Iron_ascorbate_oxido_reductase"/>
</dbReference>
<dbReference type="Pfam" id="PF03171">
    <property type="entry name" value="2OG-FeII_Oxy"/>
    <property type="match status" value="1"/>
</dbReference>
<protein>
    <submittedName>
        <fullName evidence="3">2-oxoglutarate (2OG) and Fe(II)-dependent oxygenase superfamily protein</fullName>
    </submittedName>
</protein>
<dbReference type="Proteomes" id="UP000054558">
    <property type="component" value="Unassembled WGS sequence"/>
</dbReference>
<dbReference type="PRINTS" id="PR00682">
    <property type="entry name" value="IPNSYNTHASE"/>
</dbReference>
<dbReference type="InterPro" id="IPR044861">
    <property type="entry name" value="IPNS-like_FE2OG_OXY"/>
</dbReference>
<accession>A0A1Y1IF13</accession>
<gene>
    <name evidence="3" type="ORF">KFL_003470030</name>
</gene>
<organism evidence="3 4">
    <name type="scientific">Klebsormidium nitens</name>
    <name type="common">Green alga</name>
    <name type="synonym">Ulothrix nitens</name>
    <dbReference type="NCBI Taxonomy" id="105231"/>
    <lineage>
        <taxon>Eukaryota</taxon>
        <taxon>Viridiplantae</taxon>
        <taxon>Streptophyta</taxon>
        <taxon>Klebsormidiophyceae</taxon>
        <taxon>Klebsormidiales</taxon>
        <taxon>Klebsormidiaceae</taxon>
        <taxon>Klebsormidium</taxon>
    </lineage>
</organism>
<reference evidence="3 4" key="1">
    <citation type="journal article" date="2014" name="Nat. Commun.">
        <title>Klebsormidium flaccidum genome reveals primary factors for plant terrestrial adaptation.</title>
        <authorList>
            <person name="Hori K."/>
            <person name="Maruyama F."/>
            <person name="Fujisawa T."/>
            <person name="Togashi T."/>
            <person name="Yamamoto N."/>
            <person name="Seo M."/>
            <person name="Sato S."/>
            <person name="Yamada T."/>
            <person name="Mori H."/>
            <person name="Tajima N."/>
            <person name="Moriyama T."/>
            <person name="Ikeuchi M."/>
            <person name="Watanabe M."/>
            <person name="Wada H."/>
            <person name="Kobayashi K."/>
            <person name="Saito M."/>
            <person name="Masuda T."/>
            <person name="Sasaki-Sekimoto Y."/>
            <person name="Mashiguchi K."/>
            <person name="Awai K."/>
            <person name="Shimojima M."/>
            <person name="Masuda S."/>
            <person name="Iwai M."/>
            <person name="Nobusawa T."/>
            <person name="Narise T."/>
            <person name="Kondo S."/>
            <person name="Saito H."/>
            <person name="Sato R."/>
            <person name="Murakawa M."/>
            <person name="Ihara Y."/>
            <person name="Oshima-Yamada Y."/>
            <person name="Ohtaka K."/>
            <person name="Satoh M."/>
            <person name="Sonobe K."/>
            <person name="Ishii M."/>
            <person name="Ohtani R."/>
            <person name="Kanamori-Sato M."/>
            <person name="Honoki R."/>
            <person name="Miyazaki D."/>
            <person name="Mochizuki H."/>
            <person name="Umetsu J."/>
            <person name="Higashi K."/>
            <person name="Shibata D."/>
            <person name="Kamiya Y."/>
            <person name="Sato N."/>
            <person name="Nakamura Y."/>
            <person name="Tabata S."/>
            <person name="Ida S."/>
            <person name="Kurokawa K."/>
            <person name="Ohta H."/>
        </authorList>
    </citation>
    <scope>NUCLEOTIDE SEQUENCE [LARGE SCALE GENOMIC DNA]</scope>
    <source>
        <strain evidence="3 4">NIES-2285</strain>
    </source>
</reference>
<dbReference type="OMA" id="FAVANMD"/>
<keyword evidence="1" id="KW-0560">Oxidoreductase</keyword>
<evidence type="ECO:0000313" key="3">
    <source>
        <dbReference type="EMBL" id="GAQ87346.1"/>
    </source>
</evidence>
<evidence type="ECO:0000259" key="2">
    <source>
        <dbReference type="PROSITE" id="PS51471"/>
    </source>
</evidence>
<dbReference type="InterPro" id="IPR005123">
    <property type="entry name" value="Oxoglu/Fe-dep_dioxygenase_dom"/>
</dbReference>
<proteinExistence type="inferred from homology"/>
<dbReference type="InterPro" id="IPR027443">
    <property type="entry name" value="IPNS-like_sf"/>
</dbReference>
<dbReference type="GO" id="GO:0046872">
    <property type="term" value="F:metal ion binding"/>
    <property type="evidence" value="ECO:0007669"/>
    <property type="project" value="UniProtKB-KW"/>
</dbReference>
<dbReference type="SUPFAM" id="SSF51197">
    <property type="entry name" value="Clavaminate synthase-like"/>
    <property type="match status" value="1"/>
</dbReference>
<dbReference type="InterPro" id="IPR026992">
    <property type="entry name" value="DIOX_N"/>
</dbReference>
<feature type="domain" description="Fe2OG dioxygenase" evidence="2">
    <location>
        <begin position="270"/>
        <end position="391"/>
    </location>
</feature>
<keyword evidence="1" id="KW-0408">Iron</keyword>
<evidence type="ECO:0000313" key="4">
    <source>
        <dbReference type="Proteomes" id="UP000054558"/>
    </source>
</evidence>
<keyword evidence="1" id="KW-0479">Metal-binding</keyword>
<dbReference type="Pfam" id="PF14226">
    <property type="entry name" value="DIOX_N"/>
    <property type="match status" value="1"/>
</dbReference>
<sequence length="408" mass="45413">MAAGGCVKVTTQWLTSGSIVDSPHMTPLKVSTSSAKNSPRLSLGALGCRIGLESSDTLNNIGKQNADRTENDAIVDIGNDDLPSFRWPLKVEPHRFCSSWGERIPVVDLEGLWSQDPCQRAKVVRDIGAACRRWGFLQVCNHAVSPSTFHQLQTQEQAFFALPKAVKKRYTRTFDNIYGYHDREVNGLESISNWAEYFDVGPKPWVKRVGYQDNLGGVAKWPCELEGFRVTLEAYFRHMERLSVALLTAILESLPTNESPSVLASKICANHNSLLRVVKYPRCPDPDHILGYNSHTDSGLLSIIQQNGVEGLQVMMDDEWVTIEPKEGHFVVNVGDMLQVLTNGIYNTTGFSPIAPLQGLLSASSSARYRPVPWSEFRGRRIRSEFGDKSSIVAISEYEVLTKQRDGA</sequence>
<dbReference type="PANTHER" id="PTHR47990">
    <property type="entry name" value="2-OXOGLUTARATE (2OG) AND FE(II)-DEPENDENT OXYGENASE SUPERFAMILY PROTEIN-RELATED"/>
    <property type="match status" value="1"/>
</dbReference>
<comment type="similarity">
    <text evidence="1">Belongs to the iron/ascorbate-dependent oxidoreductase family.</text>
</comment>
<evidence type="ECO:0000256" key="1">
    <source>
        <dbReference type="RuleBase" id="RU003682"/>
    </source>
</evidence>
<name>A0A1Y1IF13_KLENI</name>
<dbReference type="STRING" id="105231.A0A1Y1IF13"/>
<dbReference type="OrthoDB" id="288590at2759"/>
<dbReference type="GO" id="GO:0016706">
    <property type="term" value="F:2-oxoglutarate-dependent dioxygenase activity"/>
    <property type="evidence" value="ECO:0000318"/>
    <property type="project" value="GO_Central"/>
</dbReference>
<dbReference type="AlphaFoldDB" id="A0A1Y1IF13"/>
<dbReference type="EMBL" id="DF237296">
    <property type="protein sequence ID" value="GAQ87346.1"/>
    <property type="molecule type" value="Genomic_DNA"/>
</dbReference>